<dbReference type="GO" id="GO:0046872">
    <property type="term" value="F:metal ion binding"/>
    <property type="evidence" value="ECO:0007669"/>
    <property type="project" value="UniProtKB-KW"/>
</dbReference>
<evidence type="ECO:0000313" key="7">
    <source>
        <dbReference type="Proteomes" id="UP000198867"/>
    </source>
</evidence>
<feature type="binding site" evidence="5">
    <location>
        <position position="105"/>
    </location>
    <ligand>
        <name>a divalent metal cation</name>
        <dbReference type="ChEBI" id="CHEBI:60240"/>
        <label>1</label>
    </ligand>
</feature>
<feature type="binding site" evidence="5">
    <location>
        <position position="67"/>
    </location>
    <ligand>
        <name>a divalent metal cation</name>
        <dbReference type="ChEBI" id="CHEBI:60240"/>
        <label>1</label>
    </ligand>
</feature>
<dbReference type="FunFam" id="3.40.1390.30:FF:000001">
    <property type="entry name" value="GTP cyclohydrolase 1 type 2"/>
    <property type="match status" value="1"/>
</dbReference>
<organism evidence="6 7">
    <name type="scientific">Mycetocola miduiensis</name>
    <dbReference type="NCBI Taxonomy" id="995034"/>
    <lineage>
        <taxon>Bacteria</taxon>
        <taxon>Bacillati</taxon>
        <taxon>Actinomycetota</taxon>
        <taxon>Actinomycetes</taxon>
        <taxon>Micrococcales</taxon>
        <taxon>Microbacteriaceae</taxon>
        <taxon>Mycetocola</taxon>
    </lineage>
</organism>
<dbReference type="PANTHER" id="PTHR13799:SF14">
    <property type="entry name" value="GTP CYCLOHYDROLASE 1 TYPE 2 HOMOLOG"/>
    <property type="match status" value="1"/>
</dbReference>
<evidence type="ECO:0000313" key="6">
    <source>
        <dbReference type="EMBL" id="SFN88855.1"/>
    </source>
</evidence>
<dbReference type="NCBIfam" id="TIGR00486">
    <property type="entry name" value="YbgI_SA1388"/>
    <property type="match status" value="1"/>
</dbReference>
<keyword evidence="7" id="KW-1185">Reference proteome</keyword>
<dbReference type="SUPFAM" id="SSF102705">
    <property type="entry name" value="NIF3 (NGG1p interacting factor 3)-like"/>
    <property type="match status" value="1"/>
</dbReference>
<evidence type="ECO:0000256" key="4">
    <source>
        <dbReference type="ARBA" id="ARBA00022723"/>
    </source>
</evidence>
<dbReference type="PANTHER" id="PTHR13799">
    <property type="entry name" value="NGG1 INTERACTING FACTOR 3"/>
    <property type="match status" value="1"/>
</dbReference>
<sequence length="272" mass="28667">MSYSLADVSVAVEKLWPISGAEGWDASGLIAGHPDDEISRILLAVDAVDVVVKEALATSTDLLLVHHPLLLRGVTSIAADRYKGSVLTALIRGRCALLAAHTNADVVDEGTSGIFAQLLGLQQVEVLVPNADGSTGIGRVGMLAEPTTLGHLAHRIGQVLPATATGVRVAGDYDRIVERIALCGGAGDSLLGEAGVRSADVYITSDLRHHPASESIEQSRVAGGPALIDVSHWASEWLWLDRAAEQLGKLLPDLDIAVSDLRTDPWDFVVTQ</sequence>
<dbReference type="RefSeq" id="WP_090711857.1">
    <property type="nucleotide sequence ID" value="NZ_FOVM01000007.1"/>
</dbReference>
<gene>
    <name evidence="6" type="ORF">SAMN05216219_2463</name>
</gene>
<dbReference type="InterPro" id="IPR036069">
    <property type="entry name" value="DUF34/NIF3_sf"/>
</dbReference>
<dbReference type="OrthoDB" id="9795763at2"/>
<proteinExistence type="inferred from homology"/>
<reference evidence="7" key="1">
    <citation type="submission" date="2016-10" db="EMBL/GenBank/DDBJ databases">
        <authorList>
            <person name="Varghese N."/>
            <person name="Submissions S."/>
        </authorList>
    </citation>
    <scope>NUCLEOTIDE SEQUENCE [LARGE SCALE GENOMIC DNA]</scope>
    <source>
        <strain evidence="7">CGMCC 1.11101</strain>
    </source>
</reference>
<evidence type="ECO:0000256" key="3">
    <source>
        <dbReference type="ARBA" id="ARBA00022112"/>
    </source>
</evidence>
<dbReference type="STRING" id="995034.SAMN05216219_2463"/>
<evidence type="ECO:0000256" key="2">
    <source>
        <dbReference type="ARBA" id="ARBA00011643"/>
    </source>
</evidence>
<feature type="binding site" evidence="5">
    <location>
        <position position="66"/>
    </location>
    <ligand>
        <name>a divalent metal cation</name>
        <dbReference type="ChEBI" id="CHEBI:60240"/>
        <label>1</label>
    </ligand>
</feature>
<dbReference type="Pfam" id="PF01784">
    <property type="entry name" value="DUF34_NIF3"/>
    <property type="match status" value="1"/>
</dbReference>
<dbReference type="AlphaFoldDB" id="A0A1I5CPA9"/>
<dbReference type="Gene3D" id="3.40.1390.30">
    <property type="entry name" value="NIF3 (NGG1p interacting factor 3)-like"/>
    <property type="match status" value="2"/>
</dbReference>
<evidence type="ECO:0000256" key="5">
    <source>
        <dbReference type="PIRSR" id="PIRSR602678-1"/>
    </source>
</evidence>
<dbReference type="EMBL" id="FOVM01000007">
    <property type="protein sequence ID" value="SFN88855.1"/>
    <property type="molecule type" value="Genomic_DNA"/>
</dbReference>
<feature type="binding site" evidence="5">
    <location>
        <position position="232"/>
    </location>
    <ligand>
        <name>a divalent metal cation</name>
        <dbReference type="ChEBI" id="CHEBI:60240"/>
        <label>1</label>
    </ligand>
</feature>
<comment type="similarity">
    <text evidence="1">Belongs to the GTP cyclohydrolase I type 2/NIF3 family.</text>
</comment>
<protein>
    <recommendedName>
        <fullName evidence="3">GTP cyclohydrolase 1 type 2 homolog</fullName>
    </recommendedName>
</protein>
<dbReference type="Proteomes" id="UP000198867">
    <property type="component" value="Unassembled WGS sequence"/>
</dbReference>
<accession>A0A1I5CPA9</accession>
<comment type="subunit">
    <text evidence="2">Homohexamer.</text>
</comment>
<dbReference type="GO" id="GO:0005737">
    <property type="term" value="C:cytoplasm"/>
    <property type="evidence" value="ECO:0007669"/>
    <property type="project" value="TreeGrafter"/>
</dbReference>
<feature type="binding site" evidence="5">
    <location>
        <position position="236"/>
    </location>
    <ligand>
        <name>a divalent metal cation</name>
        <dbReference type="ChEBI" id="CHEBI:60240"/>
        <label>1</label>
    </ligand>
</feature>
<name>A0A1I5CPA9_9MICO</name>
<keyword evidence="4 5" id="KW-0479">Metal-binding</keyword>
<dbReference type="InterPro" id="IPR002678">
    <property type="entry name" value="DUF34/NIF3"/>
</dbReference>
<evidence type="ECO:0000256" key="1">
    <source>
        <dbReference type="ARBA" id="ARBA00006964"/>
    </source>
</evidence>